<dbReference type="GO" id="GO:0016020">
    <property type="term" value="C:membrane"/>
    <property type="evidence" value="ECO:0007669"/>
    <property type="project" value="UniProtKB-SubCell"/>
</dbReference>
<evidence type="ECO:0000256" key="4">
    <source>
        <dbReference type="ARBA" id="ARBA00023136"/>
    </source>
</evidence>
<keyword evidence="8" id="KW-1185">Reference proteome</keyword>
<comment type="subcellular location">
    <subcellularLocation>
        <location evidence="1">Membrane</location>
        <topology evidence="1">Multi-pass membrane protein</topology>
    </subcellularLocation>
</comment>
<evidence type="ECO:0000256" key="3">
    <source>
        <dbReference type="ARBA" id="ARBA00022989"/>
    </source>
</evidence>
<dbReference type="PANTHER" id="PTHR43077">
    <property type="entry name" value="TRANSPORT PERMEASE YVFS-RELATED"/>
    <property type="match status" value="1"/>
</dbReference>
<gene>
    <name evidence="7" type="ORF">GI584_01350</name>
</gene>
<dbReference type="InterPro" id="IPR013525">
    <property type="entry name" value="ABC2_TM"/>
</dbReference>
<evidence type="ECO:0000256" key="2">
    <source>
        <dbReference type="ARBA" id="ARBA00022692"/>
    </source>
</evidence>
<feature type="transmembrane region" description="Helical" evidence="5">
    <location>
        <begin position="12"/>
        <end position="32"/>
    </location>
</feature>
<keyword evidence="3 5" id="KW-1133">Transmembrane helix</keyword>
<feature type="transmembrane region" description="Helical" evidence="5">
    <location>
        <begin position="206"/>
        <end position="226"/>
    </location>
</feature>
<reference evidence="7 8" key="1">
    <citation type="submission" date="2019-11" db="EMBL/GenBank/DDBJ databases">
        <title>Gracilibacillus salitolerans sp. nov., a moderate halophile isolated from a saline soil in northwest China.</title>
        <authorList>
            <person name="Gan L."/>
        </authorList>
    </citation>
    <scope>NUCLEOTIDE SEQUENCE [LARGE SCALE GENOMIC DNA]</scope>
    <source>
        <strain evidence="7 8">SCU50</strain>
    </source>
</reference>
<sequence>MYRMNFFKQELFWGGFAGILIAVIIFTFSFMGSTVNPTPKDMPLALVVEDEGVKPPTGEQLNFGKMLEEQIKQNDNESVEWTILESREKAINEMNDKNFYASIVIPNDLSQKIPTLLGPSPQNAEVEILINEGLNKPAAAIGEQVANGIIAKLNQQVQTNLYTQVSERQMPLSVEQAQQLAQPISVKTEKLNPVPSYTANGNAPAVFTQIIWLTTFISSMILFTVVKKIGLRWTSLVSQLLGGFIFVSGITGLVFWLANNVLEVTIPDKGGMLILMLFVGLMFYFIQGAFLNWIGYAAAPIFILLFFFSMPVLTLPPEMLPDITKSWLYDWVPFRFSVEAFKDILFFDKNPLNDGIGILGYTALISLLVMSLSVLKPTAKKLEQSKVKEPARGAD</sequence>
<proteinExistence type="predicted"/>
<evidence type="ECO:0000259" key="6">
    <source>
        <dbReference type="Pfam" id="PF12698"/>
    </source>
</evidence>
<dbReference type="AlphaFoldDB" id="A0A5Q2TDJ1"/>
<dbReference type="Pfam" id="PF12698">
    <property type="entry name" value="ABC2_membrane_3"/>
    <property type="match status" value="1"/>
</dbReference>
<name>A0A5Q2TDJ1_9BACI</name>
<feature type="domain" description="ABC-2 type transporter transmembrane" evidence="6">
    <location>
        <begin position="19"/>
        <end position="374"/>
    </location>
</feature>
<dbReference type="Proteomes" id="UP000339690">
    <property type="component" value="Chromosome"/>
</dbReference>
<protein>
    <submittedName>
        <fullName evidence="7">DUF3533 domain-containing protein</fullName>
    </submittedName>
</protein>
<evidence type="ECO:0000256" key="5">
    <source>
        <dbReference type="SAM" id="Phobius"/>
    </source>
</evidence>
<organism evidence="7 8">
    <name type="scientific">Gracilibacillus salitolerans</name>
    <dbReference type="NCBI Taxonomy" id="2663022"/>
    <lineage>
        <taxon>Bacteria</taxon>
        <taxon>Bacillati</taxon>
        <taxon>Bacillota</taxon>
        <taxon>Bacilli</taxon>
        <taxon>Bacillales</taxon>
        <taxon>Bacillaceae</taxon>
        <taxon>Gracilibacillus</taxon>
    </lineage>
</organism>
<feature type="transmembrane region" description="Helical" evidence="5">
    <location>
        <begin position="293"/>
        <end position="313"/>
    </location>
</feature>
<evidence type="ECO:0000313" key="8">
    <source>
        <dbReference type="Proteomes" id="UP000339690"/>
    </source>
</evidence>
<dbReference type="EMBL" id="CP045915">
    <property type="protein sequence ID" value="QGH32784.1"/>
    <property type="molecule type" value="Genomic_DNA"/>
</dbReference>
<feature type="transmembrane region" description="Helical" evidence="5">
    <location>
        <begin position="355"/>
        <end position="375"/>
    </location>
</feature>
<dbReference type="Gene3D" id="3.40.1710.10">
    <property type="entry name" value="abc type-2 transporter like domain"/>
    <property type="match status" value="1"/>
</dbReference>
<evidence type="ECO:0000256" key="1">
    <source>
        <dbReference type="ARBA" id="ARBA00004141"/>
    </source>
</evidence>
<keyword evidence="2 5" id="KW-0812">Transmembrane</keyword>
<keyword evidence="4 5" id="KW-0472">Membrane</keyword>
<evidence type="ECO:0000313" key="7">
    <source>
        <dbReference type="EMBL" id="QGH32784.1"/>
    </source>
</evidence>
<accession>A0A5Q2TDJ1</accession>
<dbReference type="InterPro" id="IPR051328">
    <property type="entry name" value="T7SS_ABC-Transporter"/>
</dbReference>
<dbReference type="PANTHER" id="PTHR43077:SF5">
    <property type="entry name" value="PHAGE INFECTION PROTEIN"/>
    <property type="match status" value="1"/>
</dbReference>
<feature type="transmembrane region" description="Helical" evidence="5">
    <location>
        <begin position="238"/>
        <end position="258"/>
    </location>
</feature>
<feature type="transmembrane region" description="Helical" evidence="5">
    <location>
        <begin position="270"/>
        <end position="286"/>
    </location>
</feature>
<dbReference type="KEGG" id="grc:GI584_01350"/>